<dbReference type="SMART" id="SM00028">
    <property type="entry name" value="TPR"/>
    <property type="match status" value="3"/>
</dbReference>
<dbReference type="PANTHER" id="PTHR44140">
    <property type="entry name" value="LD25575P"/>
    <property type="match status" value="1"/>
</dbReference>
<evidence type="ECO:0000256" key="4">
    <source>
        <dbReference type="PROSITE-ProRule" id="PRU00339"/>
    </source>
</evidence>
<dbReference type="STRING" id="1314800.A0A1B7N0F2"/>
<dbReference type="Pfam" id="PF13432">
    <property type="entry name" value="TPR_16"/>
    <property type="match status" value="1"/>
</dbReference>
<evidence type="ECO:0000256" key="6">
    <source>
        <dbReference type="SAM" id="SignalP"/>
    </source>
</evidence>
<dbReference type="InterPro" id="IPR036869">
    <property type="entry name" value="J_dom_sf"/>
</dbReference>
<keyword evidence="4" id="KW-0802">TPR repeat</keyword>
<dbReference type="PRINTS" id="PR00625">
    <property type="entry name" value="JDOMAIN"/>
</dbReference>
<accession>A0A1B7N0F2</accession>
<dbReference type="GO" id="GO:0005783">
    <property type="term" value="C:endoplasmic reticulum"/>
    <property type="evidence" value="ECO:0007669"/>
    <property type="project" value="UniProtKB-SubCell"/>
</dbReference>
<evidence type="ECO:0000256" key="1">
    <source>
        <dbReference type="ARBA" id="ARBA00004240"/>
    </source>
</evidence>
<reference evidence="8 9" key="1">
    <citation type="submission" date="2016-06" db="EMBL/GenBank/DDBJ databases">
        <title>Comparative genomics of the ectomycorrhizal sister species Rhizopogon vinicolor and Rhizopogon vesiculosus (Basidiomycota: Boletales) reveals a divergence of the mating type B locus.</title>
        <authorList>
            <consortium name="DOE Joint Genome Institute"/>
            <person name="Mujic A.B."/>
            <person name="Kuo A."/>
            <person name="Tritt A."/>
            <person name="Lipzen A."/>
            <person name="Chen C."/>
            <person name="Johnson J."/>
            <person name="Sharma A."/>
            <person name="Barry K."/>
            <person name="Grigoriev I.V."/>
            <person name="Spatafora J.W."/>
        </authorList>
    </citation>
    <scope>NUCLEOTIDE SEQUENCE [LARGE SCALE GENOMIC DNA]</scope>
    <source>
        <strain evidence="8 9">AM-OR11-026</strain>
    </source>
</reference>
<sequence>MRLHRFAGLLLLFATPVFSSGSSSGLAPPGLHPLIVRGDALLSAGQFSDAAKAYSDAILLSPADYLLFYKRATAYFSLSRHASALDDFAKVLALTGGEFDPALMMMAKIHTKDGDWARAKKALATYSTKVPGDQAANDMLLDINEAETVASKALKARRAQLWTVCSEAATQALRVASHSSELRQTRADCNLASGDVQGAVLDLTRLSHLSHPNTPSLMRIFRLSYFLLPPSQSSSHLAPLKQCLHLDPDSPSCLPAHRLAKSFDKGFSKLTKLLEANDWKGALKHVVGTAKEFPGDGFAYTFQGTLLENGTPDMLAPSSSKLPLPNVLSSSPRRALILHAACRAYLKLNNSKKGEPWCDELLAMSEDTLRALSDMGGDANAEVDAWVVKGEVMLIREEWEDAVRAFERAFESSGRSDRDVLARLQKAQRLLKQSKQKDYYKILGVARDADARTIKKAFRKAAMTAHPDKGGSEAKMAQVNEAYEVLSKPGKPRWTNNIFVILAQLIFAELRQRFDNGDDPNDPSSQGGAPFTGHGTPFGGFGGSGDHPFAHFFQQAGQGGFSFRGH</sequence>
<protein>
    <submittedName>
        <fullName evidence="8">TPR-like protein</fullName>
    </submittedName>
</protein>
<evidence type="ECO:0000256" key="3">
    <source>
        <dbReference type="ARBA" id="ARBA00022824"/>
    </source>
</evidence>
<feature type="region of interest" description="Disordered" evidence="5">
    <location>
        <begin position="514"/>
        <end position="540"/>
    </location>
</feature>
<feature type="repeat" description="TPR" evidence="4">
    <location>
        <begin position="31"/>
        <end position="64"/>
    </location>
</feature>
<dbReference type="InParanoid" id="A0A1B7N0F2"/>
<dbReference type="Pfam" id="PF00226">
    <property type="entry name" value="DnaJ"/>
    <property type="match status" value="1"/>
</dbReference>
<dbReference type="GO" id="GO:0051787">
    <property type="term" value="F:misfolded protein binding"/>
    <property type="evidence" value="ECO:0007669"/>
    <property type="project" value="TreeGrafter"/>
</dbReference>
<dbReference type="CDD" id="cd06257">
    <property type="entry name" value="DnaJ"/>
    <property type="match status" value="1"/>
</dbReference>
<organism evidence="8 9">
    <name type="scientific">Rhizopogon vinicolor AM-OR11-026</name>
    <dbReference type="NCBI Taxonomy" id="1314800"/>
    <lineage>
        <taxon>Eukaryota</taxon>
        <taxon>Fungi</taxon>
        <taxon>Dikarya</taxon>
        <taxon>Basidiomycota</taxon>
        <taxon>Agaricomycotina</taxon>
        <taxon>Agaricomycetes</taxon>
        <taxon>Agaricomycetidae</taxon>
        <taxon>Boletales</taxon>
        <taxon>Suillineae</taxon>
        <taxon>Rhizopogonaceae</taxon>
        <taxon>Rhizopogon</taxon>
    </lineage>
</organism>
<evidence type="ECO:0000313" key="8">
    <source>
        <dbReference type="EMBL" id="OAX38348.1"/>
    </source>
</evidence>
<feature type="signal peptide" evidence="6">
    <location>
        <begin position="1"/>
        <end position="19"/>
    </location>
</feature>
<dbReference type="InterPro" id="IPR019734">
    <property type="entry name" value="TPR_rpt"/>
</dbReference>
<evidence type="ECO:0000256" key="2">
    <source>
        <dbReference type="ARBA" id="ARBA00022729"/>
    </source>
</evidence>
<dbReference type="SMART" id="SM00271">
    <property type="entry name" value="DnaJ"/>
    <property type="match status" value="1"/>
</dbReference>
<feature type="chain" id="PRO_5008597723" evidence="6">
    <location>
        <begin position="20"/>
        <end position="566"/>
    </location>
</feature>
<evidence type="ECO:0000313" key="9">
    <source>
        <dbReference type="Proteomes" id="UP000092154"/>
    </source>
</evidence>
<dbReference type="PROSITE" id="PS50005">
    <property type="entry name" value="TPR"/>
    <property type="match status" value="1"/>
</dbReference>
<feature type="domain" description="J" evidence="7">
    <location>
        <begin position="438"/>
        <end position="518"/>
    </location>
</feature>
<comment type="subcellular location">
    <subcellularLocation>
        <location evidence="1">Endoplasmic reticulum</location>
    </subcellularLocation>
</comment>
<dbReference type="InterPro" id="IPR051727">
    <property type="entry name" value="DnaJ_C3_Co-chaperones"/>
</dbReference>
<dbReference type="Gene3D" id="1.25.40.10">
    <property type="entry name" value="Tetratricopeptide repeat domain"/>
    <property type="match status" value="1"/>
</dbReference>
<dbReference type="InterPro" id="IPR011990">
    <property type="entry name" value="TPR-like_helical_dom_sf"/>
</dbReference>
<name>A0A1B7N0F2_9AGAM</name>
<proteinExistence type="predicted"/>
<dbReference type="PANTHER" id="PTHR44140:SF2">
    <property type="entry name" value="LD25575P"/>
    <property type="match status" value="1"/>
</dbReference>
<dbReference type="GO" id="GO:0051087">
    <property type="term" value="F:protein-folding chaperone binding"/>
    <property type="evidence" value="ECO:0007669"/>
    <property type="project" value="TreeGrafter"/>
</dbReference>
<dbReference type="SUPFAM" id="SSF46565">
    <property type="entry name" value="Chaperone J-domain"/>
    <property type="match status" value="1"/>
</dbReference>
<dbReference type="AlphaFoldDB" id="A0A1B7N0F2"/>
<dbReference type="OrthoDB" id="1726119at2759"/>
<gene>
    <name evidence="8" type="ORF">K503DRAFT_817799</name>
</gene>
<dbReference type="GO" id="GO:0034975">
    <property type="term" value="P:protein folding in endoplasmic reticulum"/>
    <property type="evidence" value="ECO:0007669"/>
    <property type="project" value="TreeGrafter"/>
</dbReference>
<keyword evidence="3" id="KW-0256">Endoplasmic reticulum</keyword>
<evidence type="ECO:0000259" key="7">
    <source>
        <dbReference type="PROSITE" id="PS50076"/>
    </source>
</evidence>
<dbReference type="SUPFAM" id="SSF48452">
    <property type="entry name" value="TPR-like"/>
    <property type="match status" value="2"/>
</dbReference>
<keyword evidence="2 6" id="KW-0732">Signal</keyword>
<dbReference type="PROSITE" id="PS50076">
    <property type="entry name" value="DNAJ_2"/>
    <property type="match status" value="1"/>
</dbReference>
<dbReference type="EMBL" id="KV448300">
    <property type="protein sequence ID" value="OAX38348.1"/>
    <property type="molecule type" value="Genomic_DNA"/>
</dbReference>
<keyword evidence="9" id="KW-1185">Reference proteome</keyword>
<dbReference type="InterPro" id="IPR001623">
    <property type="entry name" value="DnaJ_domain"/>
</dbReference>
<evidence type="ECO:0000256" key="5">
    <source>
        <dbReference type="SAM" id="MobiDB-lite"/>
    </source>
</evidence>
<dbReference type="Gene3D" id="1.10.287.110">
    <property type="entry name" value="DnaJ domain"/>
    <property type="match status" value="1"/>
</dbReference>
<dbReference type="Proteomes" id="UP000092154">
    <property type="component" value="Unassembled WGS sequence"/>
</dbReference>